<comment type="similarity">
    <text evidence="4">Belongs to the flavoredoxin family.</text>
</comment>
<feature type="domain" description="Flavin reductase like" evidence="5">
    <location>
        <begin position="23"/>
        <end position="176"/>
    </location>
</feature>
<reference evidence="6 7" key="1">
    <citation type="submission" date="2019-05" db="EMBL/GenBank/DDBJ databases">
        <title>Marivita sp. nov. isolated from sea sediment.</title>
        <authorList>
            <person name="Kim W."/>
        </authorList>
    </citation>
    <scope>NUCLEOTIDE SEQUENCE [LARGE SCALE GENOMIC DNA]</scope>
    <source>
        <strain evidence="6 7">CAU 1492</strain>
    </source>
</reference>
<name>A0ABY2X744_9RHOB</name>
<protein>
    <submittedName>
        <fullName evidence="6">Flavin reductase family protein</fullName>
    </submittedName>
</protein>
<dbReference type="Pfam" id="PF01613">
    <property type="entry name" value="Flavin_Reduct"/>
    <property type="match status" value="1"/>
</dbReference>
<dbReference type="InterPro" id="IPR012349">
    <property type="entry name" value="Split_barrel_FMN-bd"/>
</dbReference>
<evidence type="ECO:0000256" key="4">
    <source>
        <dbReference type="ARBA" id="ARBA00038054"/>
    </source>
</evidence>
<evidence type="ECO:0000259" key="5">
    <source>
        <dbReference type="SMART" id="SM00903"/>
    </source>
</evidence>
<comment type="cofactor">
    <cofactor evidence="1">
        <name>FMN</name>
        <dbReference type="ChEBI" id="CHEBI:58210"/>
    </cofactor>
</comment>
<dbReference type="Proteomes" id="UP001191082">
    <property type="component" value="Unassembled WGS sequence"/>
</dbReference>
<proteinExistence type="inferred from homology"/>
<dbReference type="RefSeq" id="WP_138865425.1">
    <property type="nucleotide sequence ID" value="NZ_VCPC01000004.1"/>
</dbReference>
<comment type="caution">
    <text evidence="6">The sequence shown here is derived from an EMBL/GenBank/DDBJ whole genome shotgun (WGS) entry which is preliminary data.</text>
</comment>
<evidence type="ECO:0000313" key="7">
    <source>
        <dbReference type="Proteomes" id="UP001191082"/>
    </source>
</evidence>
<sequence length="205" mass="22068">MSGARSFDFTKMEGADCYRLMASSIMPRPIAWVTTISPEGVRNAAPYSFFNMMGSEPPVVALGILPGDVHQKDTARNLRDGGEFVVNLVSEAMAAQMNETCAALPPEVDELTLAGVATAPSTQVAPPRITGAPVAYECRVAEVVNTGPHQLLIVGRVLAAHFHDTALTPGDRPRVIPEALDLIGRMYGADAYVRTHDVFHMPRPK</sequence>
<evidence type="ECO:0000256" key="1">
    <source>
        <dbReference type="ARBA" id="ARBA00001917"/>
    </source>
</evidence>
<dbReference type="Gene3D" id="2.30.110.10">
    <property type="entry name" value="Electron Transport, Fmn-binding Protein, Chain A"/>
    <property type="match status" value="1"/>
</dbReference>
<dbReference type="InterPro" id="IPR002563">
    <property type="entry name" value="Flavin_Rdtase-like_dom"/>
</dbReference>
<keyword evidence="7" id="KW-1185">Reference proteome</keyword>
<dbReference type="EMBL" id="VCPC01000004">
    <property type="protein sequence ID" value="TMV10853.1"/>
    <property type="molecule type" value="Genomic_DNA"/>
</dbReference>
<keyword evidence="3" id="KW-0288">FMN</keyword>
<evidence type="ECO:0000313" key="6">
    <source>
        <dbReference type="EMBL" id="TMV10853.1"/>
    </source>
</evidence>
<evidence type="ECO:0000256" key="3">
    <source>
        <dbReference type="ARBA" id="ARBA00022643"/>
    </source>
</evidence>
<dbReference type="SMART" id="SM00903">
    <property type="entry name" value="Flavin_Reduct"/>
    <property type="match status" value="1"/>
</dbReference>
<evidence type="ECO:0000256" key="2">
    <source>
        <dbReference type="ARBA" id="ARBA00022630"/>
    </source>
</evidence>
<dbReference type="SUPFAM" id="SSF50475">
    <property type="entry name" value="FMN-binding split barrel"/>
    <property type="match status" value="1"/>
</dbReference>
<accession>A0ABY2X744</accession>
<gene>
    <name evidence="6" type="ORF">FGK64_19035</name>
</gene>
<organism evidence="6 7">
    <name type="scientific">Arenibacterium halophilum</name>
    <dbReference type="NCBI Taxonomy" id="2583821"/>
    <lineage>
        <taxon>Bacteria</taxon>
        <taxon>Pseudomonadati</taxon>
        <taxon>Pseudomonadota</taxon>
        <taxon>Alphaproteobacteria</taxon>
        <taxon>Rhodobacterales</taxon>
        <taxon>Paracoccaceae</taxon>
        <taxon>Arenibacterium</taxon>
    </lineage>
</organism>
<keyword evidence="2" id="KW-0285">Flavoprotein</keyword>
<dbReference type="PANTHER" id="PTHR33798">
    <property type="entry name" value="FLAVOPROTEIN OXYGENASE"/>
    <property type="match status" value="1"/>
</dbReference>
<dbReference type="PANTHER" id="PTHR33798:SF5">
    <property type="entry name" value="FLAVIN REDUCTASE LIKE DOMAIN-CONTAINING PROTEIN"/>
    <property type="match status" value="1"/>
</dbReference>